<dbReference type="GO" id="GO:0030246">
    <property type="term" value="F:carbohydrate binding"/>
    <property type="evidence" value="ECO:0007669"/>
    <property type="project" value="InterPro"/>
</dbReference>
<keyword evidence="6" id="KW-0325">Glycoprotein</keyword>
<evidence type="ECO:0000256" key="4">
    <source>
        <dbReference type="ARBA" id="ARBA00022729"/>
    </source>
</evidence>
<evidence type="ECO:0000259" key="13">
    <source>
        <dbReference type="Pfam" id="PF13802"/>
    </source>
</evidence>
<evidence type="ECO:0000313" key="16">
    <source>
        <dbReference type="Proteomes" id="UP000800097"/>
    </source>
</evidence>
<dbReference type="GeneID" id="54553383"/>
<feature type="domain" description="Glycosyl hydrolase family 31 C-terminal" evidence="14">
    <location>
        <begin position="780"/>
        <end position="872"/>
    </location>
</feature>
<dbReference type="InterPro" id="IPR030459">
    <property type="entry name" value="Glyco_hydro_31_CS"/>
</dbReference>
<dbReference type="Pfam" id="PF13802">
    <property type="entry name" value="Gal_mutarotas_2"/>
    <property type="match status" value="1"/>
</dbReference>
<proteinExistence type="inferred from homology"/>
<keyword evidence="7 9" id="KW-0326">Glycosidase</keyword>
<dbReference type="InterPro" id="IPR013780">
    <property type="entry name" value="Glyco_hydro_b"/>
</dbReference>
<dbReference type="InterPro" id="IPR025887">
    <property type="entry name" value="Glyco_hydro_31_N_dom"/>
</dbReference>
<evidence type="ECO:0000256" key="10">
    <source>
        <dbReference type="SAM" id="MobiDB-lite"/>
    </source>
</evidence>
<comment type="similarity">
    <text evidence="2 9">Belongs to the glycosyl hydrolase 31 family.</text>
</comment>
<keyword evidence="4 11" id="KW-0732">Signal</keyword>
<dbReference type="PANTHER" id="PTHR22762">
    <property type="entry name" value="ALPHA-GLUCOSIDASE"/>
    <property type="match status" value="1"/>
</dbReference>
<dbReference type="CDD" id="cd06602">
    <property type="entry name" value="GH31_MGAM_SI_GAA"/>
    <property type="match status" value="1"/>
</dbReference>
<evidence type="ECO:0000256" key="8">
    <source>
        <dbReference type="ARBA" id="ARBA00041343"/>
    </source>
</evidence>
<feature type="domain" description="Glycoside hydrolase family 31 N-terminal" evidence="13">
    <location>
        <begin position="181"/>
        <end position="258"/>
    </location>
</feature>
<evidence type="ECO:0000256" key="3">
    <source>
        <dbReference type="ARBA" id="ARBA00012741"/>
    </source>
</evidence>
<evidence type="ECO:0000256" key="11">
    <source>
        <dbReference type="SAM" id="SignalP"/>
    </source>
</evidence>
<keyword evidence="5 9" id="KW-0378">Hydrolase</keyword>
<dbReference type="PROSITE" id="PS00707">
    <property type="entry name" value="GLYCOSYL_HYDROL_F31_2"/>
    <property type="match status" value="1"/>
</dbReference>
<dbReference type="PANTHER" id="PTHR22762:SF133">
    <property type="entry name" value="P-TYPE DOMAIN-CONTAINING PROTEIN"/>
    <property type="match status" value="1"/>
</dbReference>
<evidence type="ECO:0000256" key="1">
    <source>
        <dbReference type="ARBA" id="ARBA00001657"/>
    </source>
</evidence>
<dbReference type="PROSITE" id="PS00129">
    <property type="entry name" value="GLYCOSYL_HYDROL_F31_1"/>
    <property type="match status" value="1"/>
</dbReference>
<evidence type="ECO:0000259" key="14">
    <source>
        <dbReference type="Pfam" id="PF21365"/>
    </source>
</evidence>
<accession>A0A6A6JMF7</accession>
<organism evidence="15 16">
    <name type="scientific">Westerdykella ornata</name>
    <dbReference type="NCBI Taxonomy" id="318751"/>
    <lineage>
        <taxon>Eukaryota</taxon>
        <taxon>Fungi</taxon>
        <taxon>Dikarya</taxon>
        <taxon>Ascomycota</taxon>
        <taxon>Pezizomycotina</taxon>
        <taxon>Dothideomycetes</taxon>
        <taxon>Pleosporomycetidae</taxon>
        <taxon>Pleosporales</taxon>
        <taxon>Sporormiaceae</taxon>
        <taxon>Westerdykella</taxon>
    </lineage>
</organism>
<reference evidence="15" key="1">
    <citation type="journal article" date="2020" name="Stud. Mycol.">
        <title>101 Dothideomycetes genomes: a test case for predicting lifestyles and emergence of pathogens.</title>
        <authorList>
            <person name="Haridas S."/>
            <person name="Albert R."/>
            <person name="Binder M."/>
            <person name="Bloem J."/>
            <person name="Labutti K."/>
            <person name="Salamov A."/>
            <person name="Andreopoulos B."/>
            <person name="Baker S."/>
            <person name="Barry K."/>
            <person name="Bills G."/>
            <person name="Bluhm B."/>
            <person name="Cannon C."/>
            <person name="Castanera R."/>
            <person name="Culley D."/>
            <person name="Daum C."/>
            <person name="Ezra D."/>
            <person name="Gonzalez J."/>
            <person name="Henrissat B."/>
            <person name="Kuo A."/>
            <person name="Liang C."/>
            <person name="Lipzen A."/>
            <person name="Lutzoni F."/>
            <person name="Magnuson J."/>
            <person name="Mondo S."/>
            <person name="Nolan M."/>
            <person name="Ohm R."/>
            <person name="Pangilinan J."/>
            <person name="Park H.-J."/>
            <person name="Ramirez L."/>
            <person name="Alfaro M."/>
            <person name="Sun H."/>
            <person name="Tritt A."/>
            <person name="Yoshinaga Y."/>
            <person name="Zwiers L.-H."/>
            <person name="Turgeon B."/>
            <person name="Goodwin S."/>
            <person name="Spatafora J."/>
            <person name="Crous P."/>
            <person name="Grigoriev I."/>
        </authorList>
    </citation>
    <scope>NUCLEOTIDE SEQUENCE</scope>
    <source>
        <strain evidence="15">CBS 379.55</strain>
    </source>
</reference>
<dbReference type="Gene3D" id="2.60.40.1180">
    <property type="entry name" value="Golgi alpha-mannosidase II"/>
    <property type="match status" value="2"/>
</dbReference>
<dbReference type="SUPFAM" id="SSF51445">
    <property type="entry name" value="(Trans)glycosidases"/>
    <property type="match status" value="1"/>
</dbReference>
<gene>
    <name evidence="15" type="ORF">EI97DRAFT_449265</name>
</gene>
<dbReference type="GO" id="GO:0004558">
    <property type="term" value="F:alpha-1,4-glucosidase activity"/>
    <property type="evidence" value="ECO:0007669"/>
    <property type="project" value="UniProtKB-EC"/>
</dbReference>
<dbReference type="Proteomes" id="UP000800097">
    <property type="component" value="Unassembled WGS sequence"/>
</dbReference>
<dbReference type="AlphaFoldDB" id="A0A6A6JMF7"/>
<dbReference type="RefSeq" id="XP_033655379.1">
    <property type="nucleotide sequence ID" value="XM_033800208.1"/>
</dbReference>
<feature type="region of interest" description="Disordered" evidence="10">
    <location>
        <begin position="264"/>
        <end position="285"/>
    </location>
</feature>
<evidence type="ECO:0000256" key="5">
    <source>
        <dbReference type="ARBA" id="ARBA00022801"/>
    </source>
</evidence>
<feature type="domain" description="Glycoside hydrolase family 31 TIM barrel" evidence="12">
    <location>
        <begin position="345"/>
        <end position="772"/>
    </location>
</feature>
<dbReference type="InterPro" id="IPR048395">
    <property type="entry name" value="Glyco_hydro_31_C"/>
</dbReference>
<name>A0A6A6JMF7_WESOR</name>
<dbReference type="EC" id="3.2.1.20" evidence="3"/>
<evidence type="ECO:0000256" key="2">
    <source>
        <dbReference type="ARBA" id="ARBA00007806"/>
    </source>
</evidence>
<dbReference type="InterPro" id="IPR011013">
    <property type="entry name" value="Gal_mutarotase_sf_dom"/>
</dbReference>
<evidence type="ECO:0000259" key="12">
    <source>
        <dbReference type="Pfam" id="PF01055"/>
    </source>
</evidence>
<dbReference type="CDD" id="cd14752">
    <property type="entry name" value="GH31_N"/>
    <property type="match status" value="1"/>
</dbReference>
<feature type="signal peptide" evidence="11">
    <location>
        <begin position="1"/>
        <end position="18"/>
    </location>
</feature>
<dbReference type="GO" id="GO:0005975">
    <property type="term" value="P:carbohydrate metabolic process"/>
    <property type="evidence" value="ECO:0007669"/>
    <property type="project" value="InterPro"/>
</dbReference>
<dbReference type="SUPFAM" id="SSF51011">
    <property type="entry name" value="Glycosyl hydrolase domain"/>
    <property type="match status" value="1"/>
</dbReference>
<feature type="compositionally biased region" description="Low complexity" evidence="10">
    <location>
        <begin position="563"/>
        <end position="584"/>
    </location>
</feature>
<feature type="region of interest" description="Disordered" evidence="10">
    <location>
        <begin position="563"/>
        <end position="597"/>
    </location>
</feature>
<dbReference type="InterPro" id="IPR000322">
    <property type="entry name" value="Glyco_hydro_31_TIM"/>
</dbReference>
<dbReference type="InterPro" id="IPR030458">
    <property type="entry name" value="Glyco_hydro_31_AS"/>
</dbReference>
<evidence type="ECO:0000256" key="7">
    <source>
        <dbReference type="ARBA" id="ARBA00023295"/>
    </source>
</evidence>
<evidence type="ECO:0000256" key="9">
    <source>
        <dbReference type="RuleBase" id="RU361185"/>
    </source>
</evidence>
<dbReference type="Gene3D" id="3.20.20.80">
    <property type="entry name" value="Glycosidases"/>
    <property type="match status" value="2"/>
</dbReference>
<dbReference type="FunFam" id="2.60.40.1180:FF:000001">
    <property type="entry name" value="Maltase-glucoamylase, intestinal"/>
    <property type="match status" value="1"/>
</dbReference>
<evidence type="ECO:0000313" key="15">
    <source>
        <dbReference type="EMBL" id="KAF2277840.1"/>
    </source>
</evidence>
<dbReference type="SUPFAM" id="SSF74650">
    <property type="entry name" value="Galactose mutarotase-like"/>
    <property type="match status" value="1"/>
</dbReference>
<dbReference type="Pfam" id="PF01055">
    <property type="entry name" value="Glyco_hydro_31_2nd"/>
    <property type="match status" value="1"/>
</dbReference>
<sequence>MAVSSIFAASCLLGLASGQVTASFKSATPNPSSAVVTTINGTPTTVRPIFTIPASADEGANLLPNIQDPAALDAQDVCPGYKASQVLENERGLTAVLTLAGESCNVYGNDVEVLNLKVEYQAANRLAINISPANIGQNNASHYLIPEDLIPRPKLETTYKDLDLKFVWENEPSFWFSVTRQSTGDVIFSTENTKLVYEDQFIEFVTSLPNDYNLYGLGERIHGLRLNNNLTATIYAADVGDPIDTNLYGSHPFYLETRYFERGGNKTNNRPSHGKKNETRGGGGTGWESYSHGVYLRNIHGQEVLLRNESLTWRLLGGSVDLFFYDGPTQQDVIKQHQFSATGLPGMQAYWALGYHQCRWGYRNWTETQEIIDTMRAFNIPLEAIWLDIDYMDQYRDFTLDPVTFPRSGVKEFFEKLHANHQHFVPIVDAAIYIPNPTNGSDAYDTYTRGNESGSFLMNPDGSQYIGAVWPGYTVFPDFLSENGVSWWVNEMVLWHKEVPYSGFWIDMNEVSSFCVGSCGSNNLTLNPVHPPFSLPGEAGNGIYEYPEGFNVTNSTEAASASSAASSQAAEKTSTAAGSSTSTSYLRTTPTPGARNVDHPPYVINHVQGDLAVHAVSPNATHANGVEEYDVHNIYGHQLLNATYQGLLSVFPGKRPFIIGRSTFPGSGKWSGHWGGDNASKWYYMYFSIPQALSFSMFGIPMFGVDTCGFNGNTDLELCSRWMQLSAFFPFYRNHNVLSAIPQEPFRWAAVADASRKAMHIRYFLLPYIYTLFHHAHTKGDTVMRALAWEFPNDPQLKAVDTQFLLGPSILVTPVLEPHVDTVKGVFPGVADGEVWYDWYTQTPVSAAPGENKTISAPLGHIPVFIRGGSVLATQEPGYTTTESRRNPWSLLVALDKAGEARGEVYQDDGESLEPAETLVVRFRVCEGRLEVAVEGEYRDTNALANVTVMGLERIGRVKLDGKELGGGGGAGSVRFDEERGVLEISGLKNVTSGGAWRKSWTLSWE</sequence>
<dbReference type="InterPro" id="IPR017853">
    <property type="entry name" value="GH"/>
</dbReference>
<keyword evidence="16" id="KW-1185">Reference proteome</keyword>
<dbReference type="Gene3D" id="2.60.40.1760">
    <property type="entry name" value="glycosyl hydrolase (family 31)"/>
    <property type="match status" value="1"/>
</dbReference>
<comment type="catalytic activity">
    <reaction evidence="1">
        <text>Hydrolysis of terminal, non-reducing (1-&gt;4)-linked alpha-D-glucose residues with release of alpha-D-glucose.</text>
        <dbReference type="EC" id="3.2.1.20"/>
    </reaction>
</comment>
<dbReference type="FunFam" id="3.20.20.80:FF:000138">
    <property type="entry name" value="Putative alpha-glucosidase AgdA"/>
    <property type="match status" value="1"/>
</dbReference>
<dbReference type="Pfam" id="PF21365">
    <property type="entry name" value="Glyco_hydro_31_3rd"/>
    <property type="match status" value="1"/>
</dbReference>
<protein>
    <recommendedName>
        <fullName evidence="3">alpha-glucosidase</fullName>
        <ecNumber evidence="3">3.2.1.20</ecNumber>
    </recommendedName>
    <alternativeName>
        <fullName evidence="8">Maltase</fullName>
    </alternativeName>
</protein>
<dbReference type="OrthoDB" id="5839090at2759"/>
<evidence type="ECO:0000256" key="6">
    <source>
        <dbReference type="ARBA" id="ARBA00023180"/>
    </source>
</evidence>
<feature type="chain" id="PRO_5025551650" description="alpha-glucosidase" evidence="11">
    <location>
        <begin position="19"/>
        <end position="1006"/>
    </location>
</feature>
<dbReference type="EMBL" id="ML986489">
    <property type="protein sequence ID" value="KAF2277840.1"/>
    <property type="molecule type" value="Genomic_DNA"/>
</dbReference>